<dbReference type="Gene3D" id="3.40.50.300">
    <property type="entry name" value="P-loop containing nucleotide triphosphate hydrolases"/>
    <property type="match status" value="1"/>
</dbReference>
<evidence type="ECO:0000256" key="1">
    <source>
        <dbReference type="ARBA" id="ARBA00022741"/>
    </source>
</evidence>
<dbReference type="GO" id="GO:0005525">
    <property type="term" value="F:GTP binding"/>
    <property type="evidence" value="ECO:0007669"/>
    <property type="project" value="UniProtKB-KW"/>
</dbReference>
<reference evidence="3" key="1">
    <citation type="submission" date="2019-05" db="EMBL/GenBank/DDBJ databases">
        <title>Annotation for the trematode Paragonimus heterotremus.</title>
        <authorList>
            <person name="Choi Y.-J."/>
        </authorList>
    </citation>
    <scope>NUCLEOTIDE SEQUENCE</scope>
    <source>
        <strain evidence="3">LC</strain>
    </source>
</reference>
<evidence type="ECO:0000256" key="2">
    <source>
        <dbReference type="ARBA" id="ARBA00023134"/>
    </source>
</evidence>
<keyword evidence="4" id="KW-1185">Reference proteome</keyword>
<gene>
    <name evidence="3" type="ORF">PHET_12421</name>
</gene>
<keyword evidence="2" id="KW-0342">GTP-binding</keyword>
<evidence type="ECO:0000313" key="4">
    <source>
        <dbReference type="Proteomes" id="UP000748531"/>
    </source>
</evidence>
<dbReference type="AlphaFoldDB" id="A0A8J4WDD6"/>
<name>A0A8J4WDD6_9TREM</name>
<dbReference type="Pfam" id="PF08477">
    <property type="entry name" value="Roc"/>
    <property type="match status" value="1"/>
</dbReference>
<accession>A0A8J4WDD6</accession>
<dbReference type="EMBL" id="LUCH01015542">
    <property type="protein sequence ID" value="KAF5395303.1"/>
    <property type="molecule type" value="Genomic_DNA"/>
</dbReference>
<dbReference type="Proteomes" id="UP000748531">
    <property type="component" value="Unassembled WGS sequence"/>
</dbReference>
<dbReference type="PANTHER" id="PTHR24073">
    <property type="entry name" value="DRAB5-RELATED"/>
    <property type="match status" value="1"/>
</dbReference>
<comment type="caution">
    <text evidence="3">The sequence shown here is derived from an EMBL/GenBank/DDBJ whole genome shotgun (WGS) entry which is preliminary data.</text>
</comment>
<dbReference type="OrthoDB" id="275177at2759"/>
<protein>
    <recommendedName>
        <fullName evidence="5">Intraflagellar transport protein 22 homolog</fullName>
    </recommendedName>
</protein>
<dbReference type="InterPro" id="IPR027417">
    <property type="entry name" value="P-loop_NTPase"/>
</dbReference>
<dbReference type="PRINTS" id="PR00449">
    <property type="entry name" value="RASTRNSFRMNG"/>
</dbReference>
<evidence type="ECO:0008006" key="5">
    <source>
        <dbReference type="Google" id="ProtNLM"/>
    </source>
</evidence>
<proteinExistence type="predicted"/>
<evidence type="ECO:0000313" key="3">
    <source>
        <dbReference type="EMBL" id="KAF5395303.1"/>
    </source>
</evidence>
<sequence length="185" mass="21568">MNHLKLVVVGPTECGKSYLCNFLSESIEQVTEEYRPTCGVRIIEYELNTRTVNKPYKVELELWDLSGNRKYENCWPACFKGSHGVIFVYNPEHSEHTKELEDWHVISSRNMQLKQNSCCVISNKKSKTDRDAVNLPSALEQFQHLTYCNFGEAERLRDQFEKFVSHLIACRQETTEQEELTIINT</sequence>
<organism evidence="3 4">
    <name type="scientific">Paragonimus heterotremus</name>
    <dbReference type="NCBI Taxonomy" id="100268"/>
    <lineage>
        <taxon>Eukaryota</taxon>
        <taxon>Metazoa</taxon>
        <taxon>Spiralia</taxon>
        <taxon>Lophotrochozoa</taxon>
        <taxon>Platyhelminthes</taxon>
        <taxon>Trematoda</taxon>
        <taxon>Digenea</taxon>
        <taxon>Plagiorchiida</taxon>
        <taxon>Troglotremata</taxon>
        <taxon>Troglotrematidae</taxon>
        <taxon>Paragonimus</taxon>
    </lineage>
</organism>
<keyword evidence="1" id="KW-0547">Nucleotide-binding</keyword>
<dbReference type="SUPFAM" id="SSF52540">
    <property type="entry name" value="P-loop containing nucleoside triphosphate hydrolases"/>
    <property type="match status" value="1"/>
</dbReference>